<keyword evidence="7" id="KW-1185">Reference proteome</keyword>
<dbReference type="Gene3D" id="3.50.4.10">
    <property type="entry name" value="Hepatocyte Growth Factor"/>
    <property type="match status" value="2"/>
</dbReference>
<dbReference type="InterPro" id="IPR053208">
    <property type="entry name" value="GMC_Oxidoreductase_CD"/>
</dbReference>
<evidence type="ECO:0000313" key="7">
    <source>
        <dbReference type="Proteomes" id="UP000332933"/>
    </source>
</evidence>
<dbReference type="PROSITE" id="PS00624">
    <property type="entry name" value="GMC_OXRED_2"/>
    <property type="match status" value="1"/>
</dbReference>
<dbReference type="PANTHER" id="PTHR47190">
    <property type="entry name" value="DEHYDROGENASE, PUTATIVE-RELATED"/>
    <property type="match status" value="1"/>
</dbReference>
<feature type="signal peptide" evidence="3">
    <location>
        <begin position="1"/>
        <end position="23"/>
    </location>
</feature>
<dbReference type="Gene3D" id="3.50.50.60">
    <property type="entry name" value="FAD/NAD(P)-binding domain"/>
    <property type="match status" value="1"/>
</dbReference>
<dbReference type="Gene3D" id="3.30.410.10">
    <property type="entry name" value="Cholesterol Oxidase, domain 2"/>
    <property type="match status" value="1"/>
</dbReference>
<protein>
    <submittedName>
        <fullName evidence="6">Aste57867_8278 protein</fullName>
    </submittedName>
</protein>
<evidence type="ECO:0000313" key="6">
    <source>
        <dbReference type="EMBL" id="VFT85165.1"/>
    </source>
</evidence>
<dbReference type="GO" id="GO:0050660">
    <property type="term" value="F:flavin adenine dinucleotide binding"/>
    <property type="evidence" value="ECO:0007669"/>
    <property type="project" value="InterPro"/>
</dbReference>
<dbReference type="InterPro" id="IPR036188">
    <property type="entry name" value="FAD/NAD-bd_sf"/>
</dbReference>
<evidence type="ECO:0000256" key="2">
    <source>
        <dbReference type="ARBA" id="ARBA00023157"/>
    </source>
</evidence>
<dbReference type="GO" id="GO:0006508">
    <property type="term" value="P:proteolysis"/>
    <property type="evidence" value="ECO:0007669"/>
    <property type="project" value="InterPro"/>
</dbReference>
<dbReference type="CDD" id="cd01100">
    <property type="entry name" value="APPLE_Factor_XI_like"/>
    <property type="match status" value="2"/>
</dbReference>
<evidence type="ECO:0000259" key="4">
    <source>
        <dbReference type="PROSITE" id="PS00624"/>
    </source>
</evidence>
<dbReference type="Proteomes" id="UP000332933">
    <property type="component" value="Unassembled WGS sequence"/>
</dbReference>
<organism evidence="6 7">
    <name type="scientific">Aphanomyces stellatus</name>
    <dbReference type="NCBI Taxonomy" id="120398"/>
    <lineage>
        <taxon>Eukaryota</taxon>
        <taxon>Sar</taxon>
        <taxon>Stramenopiles</taxon>
        <taxon>Oomycota</taxon>
        <taxon>Saprolegniomycetes</taxon>
        <taxon>Saprolegniales</taxon>
        <taxon>Verrucalvaceae</taxon>
        <taxon>Aphanomyces</taxon>
    </lineage>
</organism>
<dbReference type="Pfam" id="PF05199">
    <property type="entry name" value="GMC_oxred_C"/>
    <property type="match status" value="1"/>
</dbReference>
<name>A0A485KJX9_9STRA</name>
<feature type="domain" description="Glucose-methanol-choline oxidoreductase N-terminal" evidence="4">
    <location>
        <begin position="281"/>
        <end position="295"/>
    </location>
</feature>
<reference evidence="5" key="2">
    <citation type="submission" date="2019-06" db="EMBL/GenBank/DDBJ databases">
        <title>Genomics analysis of Aphanomyces spp. identifies a new class of oomycete effector associated with host adaptation.</title>
        <authorList>
            <person name="Gaulin E."/>
        </authorList>
    </citation>
    <scope>NUCLEOTIDE SEQUENCE</scope>
    <source>
        <strain evidence="5">CBS 578.67</strain>
    </source>
</reference>
<dbReference type="Pfam" id="PF00732">
    <property type="entry name" value="GMC_oxred_N"/>
    <property type="match status" value="1"/>
</dbReference>
<evidence type="ECO:0000256" key="3">
    <source>
        <dbReference type="SAM" id="SignalP"/>
    </source>
</evidence>
<dbReference type="InterPro" id="IPR007867">
    <property type="entry name" value="GMC_OxRtase_C"/>
</dbReference>
<feature type="chain" id="PRO_5033828630" evidence="3">
    <location>
        <begin position="24"/>
        <end position="694"/>
    </location>
</feature>
<dbReference type="AlphaFoldDB" id="A0A485KJX9"/>
<gene>
    <name evidence="6" type="primary">Aste57867_8278</name>
    <name evidence="5" type="ORF">As57867_008247</name>
    <name evidence="6" type="ORF">ASTE57867_8278</name>
</gene>
<evidence type="ECO:0000313" key="5">
    <source>
        <dbReference type="EMBL" id="KAF0701204.1"/>
    </source>
</evidence>
<dbReference type="Pfam" id="PF13450">
    <property type="entry name" value="NAD_binding_8"/>
    <property type="match status" value="1"/>
</dbReference>
<dbReference type="InterPro" id="IPR000177">
    <property type="entry name" value="Apple"/>
</dbReference>
<dbReference type="SUPFAM" id="SSF51905">
    <property type="entry name" value="FAD/NAD(P)-binding domain"/>
    <property type="match status" value="1"/>
</dbReference>
<dbReference type="EMBL" id="VJMH01005097">
    <property type="protein sequence ID" value="KAF0701204.1"/>
    <property type="molecule type" value="Genomic_DNA"/>
</dbReference>
<dbReference type="EMBL" id="CAADRA010005118">
    <property type="protein sequence ID" value="VFT85165.1"/>
    <property type="molecule type" value="Genomic_DNA"/>
</dbReference>
<sequence>MGNNRSSLARSVVLSLCISSAIANDVFDVIIVGSGPGGLVAAEYLSRDSSVSVLVLEAGVPSLRESGGDNIPAYIRPDEWTVFDIPGEYTNTAFPGDNNGRYRIDWVASPGPLYLGKVVGGSSSLNGMLYFHTADSYVEEANWPYDTDTVNANFDEIEKSFGSTNQPSPDGQWYLQEAYNIVGNALGANGFREVDVNEARNDKSQSYGHPPFTIKDGLRDSPAKTFLGEANKRGNFKIVTSAMVSHIVQRQGVATGVVYSSGGQSIAVDLSARGAVVMGAGAVSTPKVLIQSGIGPRDQLDLLANNGNFPGIGNDASKWVVNENVGDHLFDTIQTLTTYKHPDMINFAHGSSPQWAIDQYVSQNHAGPWASPDPVVVGYEYTGENQFQVTGYCHSFNWGSSDRTEYGIALYLNNPKGRTRCEFKADGSYHFNLNGGLYSHPDDAAAIHNYFGKLQVYLEGAGSTFVNQHEAQGANHYGGSCIPSNDANDGSRCADGTFKVVGTSNIFVADASLMKEGTVNPYAFVMQIGRQAGLNVEQFLAAGGDGPIPATCAAIEDNTDYFGNDIGSTTRASAEECCNDCAATANCNLYVWFQGTCWLKSAAGPKSAQPGRRAALLERTTPPSTCSRFEDNTDYGGNDIGSTDRASAEECCDDCANTDGCTLFVWAQGTCWLKSSAGDASDAPGAKAGFMNAP</sequence>
<evidence type="ECO:0000256" key="1">
    <source>
        <dbReference type="ARBA" id="ARBA00022737"/>
    </source>
</evidence>
<keyword evidence="1" id="KW-0677">Repeat</keyword>
<accession>A0A485KJX9</accession>
<dbReference type="OrthoDB" id="413885at2759"/>
<dbReference type="InterPro" id="IPR000172">
    <property type="entry name" value="GMC_OxRdtase_N"/>
</dbReference>
<dbReference type="Pfam" id="PF14295">
    <property type="entry name" value="PAN_4"/>
    <property type="match status" value="2"/>
</dbReference>
<dbReference type="GO" id="GO:0016614">
    <property type="term" value="F:oxidoreductase activity, acting on CH-OH group of donors"/>
    <property type="evidence" value="ECO:0007669"/>
    <property type="project" value="InterPro"/>
</dbReference>
<dbReference type="GO" id="GO:0005576">
    <property type="term" value="C:extracellular region"/>
    <property type="evidence" value="ECO:0007669"/>
    <property type="project" value="InterPro"/>
</dbReference>
<keyword evidence="3" id="KW-0732">Signal</keyword>
<proteinExistence type="predicted"/>
<dbReference type="PANTHER" id="PTHR47190:SF2">
    <property type="entry name" value="CELLOBIOSE DEHYDROGENASE (AFU_ORTHOLOGUE AFUA_2G17620)"/>
    <property type="match status" value="1"/>
</dbReference>
<dbReference type="InterPro" id="IPR003609">
    <property type="entry name" value="Pan_app"/>
</dbReference>
<keyword evidence="2" id="KW-1015">Disulfide bond</keyword>
<reference evidence="6 7" key="1">
    <citation type="submission" date="2019-03" db="EMBL/GenBank/DDBJ databases">
        <authorList>
            <person name="Gaulin E."/>
            <person name="Dumas B."/>
        </authorList>
    </citation>
    <scope>NUCLEOTIDE SEQUENCE [LARGE SCALE GENOMIC DNA]</scope>
    <source>
        <strain evidence="6">CBS 568.67</strain>
    </source>
</reference>